<dbReference type="HOGENOM" id="CLU_174663_0_0_9"/>
<dbReference type="KEGG" id="seu:SEQ_1746"/>
<dbReference type="OrthoDB" id="2969230at2"/>
<organism evidence="1 2">
    <name type="scientific">Streptococcus equi subsp. equi (strain 4047)</name>
    <dbReference type="NCBI Taxonomy" id="553482"/>
    <lineage>
        <taxon>Bacteria</taxon>
        <taxon>Bacillati</taxon>
        <taxon>Bacillota</taxon>
        <taxon>Bacilli</taxon>
        <taxon>Lactobacillales</taxon>
        <taxon>Streptococcaceae</taxon>
        <taxon>Streptococcus</taxon>
    </lineage>
</organism>
<proteinExistence type="predicted"/>
<evidence type="ECO:0000313" key="1">
    <source>
        <dbReference type="EMBL" id="CAW94836.1"/>
    </source>
</evidence>
<evidence type="ECO:0000313" key="2">
    <source>
        <dbReference type="Proteomes" id="UP000001365"/>
    </source>
</evidence>
<dbReference type="Proteomes" id="UP000001365">
    <property type="component" value="Chromosome"/>
</dbReference>
<sequence length="102" mass="12039">MRYADRITFVKATDEQYDPDLGEYTYTEVMIKTLPCFVMDLGMAKSVQIFGDYQKTRKVVYLRQPYTDLLDHCLYKGKKYKVQVDKQFNTVFYLEGDDSICS</sequence>
<accession>C0M6U4</accession>
<protein>
    <submittedName>
        <fullName evidence="1">Hypothetical phage protein</fullName>
    </submittedName>
</protein>
<name>C0M6U4_STRE4</name>
<gene>
    <name evidence="1" type="ordered locus">SEQ_1746</name>
</gene>
<dbReference type="AlphaFoldDB" id="C0M6U4"/>
<reference evidence="1 2" key="1">
    <citation type="journal article" date="2009" name="PLoS Pathog.">
        <title>Genomic evidence for the evolution of Streptococcus equi: host restriction, increased virulence, and genetic exchange with human pathogens.</title>
        <authorList>
            <person name="Holden M.T.G."/>
            <person name="Heather Z."/>
            <person name="Paillot R."/>
            <person name="Steward K.F."/>
            <person name="Webb K."/>
            <person name="Ainslie F."/>
            <person name="Jourdan T."/>
            <person name="Bason N.C."/>
            <person name="Holroyd N.E."/>
            <person name="Mungall K."/>
            <person name="Quail M.A."/>
            <person name="Sanders M."/>
            <person name="Simmonds M."/>
            <person name="Willey D."/>
            <person name="Brooks K."/>
            <person name="Aanensen D.M."/>
            <person name="Spratt B.G."/>
            <person name="Jolley K.A."/>
            <person name="Maiden M.C.J."/>
            <person name="Kehoe M."/>
            <person name="Chanter N."/>
            <person name="Bentley S.D."/>
            <person name="Robinson C."/>
            <person name="Maskell D.J."/>
            <person name="Parkhill J."/>
            <person name="Waller A.S."/>
        </authorList>
    </citation>
    <scope>NUCLEOTIDE SEQUENCE [LARGE SCALE GENOMIC DNA]</scope>
    <source>
        <strain evidence="1 2">4047</strain>
    </source>
</reference>
<dbReference type="RefSeq" id="WP_012679972.1">
    <property type="nucleotide sequence ID" value="NC_012471.1"/>
</dbReference>
<dbReference type="EMBL" id="FM204883">
    <property type="protein sequence ID" value="CAW94836.1"/>
    <property type="molecule type" value="Genomic_DNA"/>
</dbReference>